<feature type="transmembrane region" description="Helical" evidence="6">
    <location>
        <begin position="148"/>
        <end position="167"/>
    </location>
</feature>
<evidence type="ECO:0000313" key="7">
    <source>
        <dbReference type="EMBL" id="MFC6067162.1"/>
    </source>
</evidence>
<gene>
    <name evidence="7" type="ORF">ACFP4F_32100</name>
</gene>
<comment type="caution">
    <text evidence="7">The sequence shown here is derived from an EMBL/GenBank/DDBJ whole genome shotgun (WGS) entry which is preliminary data.</text>
</comment>
<evidence type="ECO:0000256" key="4">
    <source>
        <dbReference type="ARBA" id="ARBA00022989"/>
    </source>
</evidence>
<dbReference type="RefSeq" id="WP_245659305.1">
    <property type="nucleotide sequence ID" value="NZ_JBHSPX010000009.1"/>
</dbReference>
<evidence type="ECO:0000256" key="3">
    <source>
        <dbReference type="ARBA" id="ARBA00022692"/>
    </source>
</evidence>
<keyword evidence="5 6" id="KW-0472">Membrane</keyword>
<feature type="transmembrane region" description="Helical" evidence="6">
    <location>
        <begin position="249"/>
        <end position="271"/>
    </location>
</feature>
<feature type="transmembrane region" description="Helical" evidence="6">
    <location>
        <begin position="204"/>
        <end position="229"/>
    </location>
</feature>
<keyword evidence="3 6" id="KW-0812">Transmembrane</keyword>
<dbReference type="PANTHER" id="PTHR30213">
    <property type="entry name" value="INNER MEMBRANE PROTEIN YHJD"/>
    <property type="match status" value="1"/>
</dbReference>
<sequence>MHQASRVPEDPRGPRPAAYRAGRLSRVRPFARSVARQLARVGVLDNATRLAAQAFLTALPMLIAIATYSPEVIRAELLVSLRSIFGTPNPVMHQVEGVYKGGPGARETWGAVGVLVTLVSATAFVRALQRLCERAWHLPHSGVRIAVWRWFAWLIVWTTALVCQGMVRTGFGVGLVLAVPLQILVAVLVWWWTQHLLLAGRIGWRPLFPGALVTGGAVVAFTGASGLWLPHSLEKSVQRYGSLGSVFTLLSWLILFFATVVLGIAVGYVLAQERPFRRDGGGHTRRR</sequence>
<evidence type="ECO:0000256" key="2">
    <source>
        <dbReference type="ARBA" id="ARBA00022475"/>
    </source>
</evidence>
<dbReference type="Pfam" id="PF03631">
    <property type="entry name" value="Virul_fac_BrkB"/>
    <property type="match status" value="1"/>
</dbReference>
<dbReference type="EMBL" id="JBHSPX010000009">
    <property type="protein sequence ID" value="MFC6067162.1"/>
    <property type="molecule type" value="Genomic_DNA"/>
</dbReference>
<evidence type="ECO:0000256" key="5">
    <source>
        <dbReference type="ARBA" id="ARBA00023136"/>
    </source>
</evidence>
<feature type="transmembrane region" description="Helical" evidence="6">
    <location>
        <begin position="109"/>
        <end position="128"/>
    </location>
</feature>
<keyword evidence="4 6" id="KW-1133">Transmembrane helix</keyword>
<name>A0ABW1MVN5_9ACTN</name>
<keyword evidence="8" id="KW-1185">Reference proteome</keyword>
<evidence type="ECO:0000313" key="8">
    <source>
        <dbReference type="Proteomes" id="UP001596139"/>
    </source>
</evidence>
<dbReference type="Proteomes" id="UP001596139">
    <property type="component" value="Unassembled WGS sequence"/>
</dbReference>
<feature type="transmembrane region" description="Helical" evidence="6">
    <location>
        <begin position="173"/>
        <end position="192"/>
    </location>
</feature>
<dbReference type="InterPro" id="IPR017039">
    <property type="entry name" value="Virul_fac_BrkB"/>
</dbReference>
<keyword evidence="2" id="KW-1003">Cell membrane</keyword>
<accession>A0ABW1MVN5</accession>
<proteinExistence type="predicted"/>
<protein>
    <submittedName>
        <fullName evidence="7">YhjD/YihY/BrkB family envelope integrity protein</fullName>
    </submittedName>
</protein>
<evidence type="ECO:0000256" key="1">
    <source>
        <dbReference type="ARBA" id="ARBA00004651"/>
    </source>
</evidence>
<feature type="transmembrane region" description="Helical" evidence="6">
    <location>
        <begin position="50"/>
        <end position="68"/>
    </location>
</feature>
<dbReference type="PANTHER" id="PTHR30213:SF0">
    <property type="entry name" value="UPF0761 MEMBRANE PROTEIN YIHY"/>
    <property type="match status" value="1"/>
</dbReference>
<evidence type="ECO:0000256" key="6">
    <source>
        <dbReference type="SAM" id="Phobius"/>
    </source>
</evidence>
<organism evidence="7 8">
    <name type="scientific">Streptomyces ochraceiscleroticus</name>
    <dbReference type="NCBI Taxonomy" id="47761"/>
    <lineage>
        <taxon>Bacteria</taxon>
        <taxon>Bacillati</taxon>
        <taxon>Actinomycetota</taxon>
        <taxon>Actinomycetes</taxon>
        <taxon>Kitasatosporales</taxon>
        <taxon>Streptomycetaceae</taxon>
        <taxon>Streptomyces</taxon>
    </lineage>
</organism>
<comment type="subcellular location">
    <subcellularLocation>
        <location evidence="1">Cell membrane</location>
        <topology evidence="1">Multi-pass membrane protein</topology>
    </subcellularLocation>
</comment>
<reference evidence="8" key="1">
    <citation type="journal article" date="2019" name="Int. J. Syst. Evol. Microbiol.">
        <title>The Global Catalogue of Microorganisms (GCM) 10K type strain sequencing project: providing services to taxonomists for standard genome sequencing and annotation.</title>
        <authorList>
            <consortium name="The Broad Institute Genomics Platform"/>
            <consortium name="The Broad Institute Genome Sequencing Center for Infectious Disease"/>
            <person name="Wu L."/>
            <person name="Ma J."/>
        </authorList>
    </citation>
    <scope>NUCLEOTIDE SEQUENCE [LARGE SCALE GENOMIC DNA]</scope>
    <source>
        <strain evidence="8">CGMCC 1.15180</strain>
    </source>
</reference>